<name>A0ABR3JRV5_9AGAR</name>
<evidence type="ECO:0000313" key="3">
    <source>
        <dbReference type="Proteomes" id="UP001556367"/>
    </source>
</evidence>
<reference evidence="3" key="1">
    <citation type="submission" date="2024-06" db="EMBL/GenBank/DDBJ databases">
        <title>Multi-omics analyses provide insights into the biosynthesis of the anticancer antibiotic pleurotin in Hohenbuehelia grisea.</title>
        <authorList>
            <person name="Weaver J.A."/>
            <person name="Alberti F."/>
        </authorList>
    </citation>
    <scope>NUCLEOTIDE SEQUENCE [LARGE SCALE GENOMIC DNA]</scope>
    <source>
        <strain evidence="3">T-177</strain>
    </source>
</reference>
<keyword evidence="1" id="KW-0472">Membrane</keyword>
<sequence length="127" mass="14278">MFIAGSQAGPEPNHGVCLFQAAMVYAAPGLTSSAALAFSLEMYLLISFTLQQKRLQHRHKLALLCMPYCVLFVLKIEILVLGLKTPSSVRRDNETYMYCHLESHIPFIHNDHLSQRMGVLTRFSGPK</sequence>
<evidence type="ECO:0000313" key="2">
    <source>
        <dbReference type="EMBL" id="KAL0958296.1"/>
    </source>
</evidence>
<keyword evidence="1" id="KW-0812">Transmembrane</keyword>
<feature type="transmembrane region" description="Helical" evidence="1">
    <location>
        <begin position="61"/>
        <end position="83"/>
    </location>
</feature>
<gene>
    <name evidence="2" type="ORF">HGRIS_000444</name>
</gene>
<keyword evidence="3" id="KW-1185">Reference proteome</keyword>
<dbReference type="Proteomes" id="UP001556367">
    <property type="component" value="Unassembled WGS sequence"/>
</dbReference>
<organism evidence="2 3">
    <name type="scientific">Hohenbuehelia grisea</name>
    <dbReference type="NCBI Taxonomy" id="104357"/>
    <lineage>
        <taxon>Eukaryota</taxon>
        <taxon>Fungi</taxon>
        <taxon>Dikarya</taxon>
        <taxon>Basidiomycota</taxon>
        <taxon>Agaricomycotina</taxon>
        <taxon>Agaricomycetes</taxon>
        <taxon>Agaricomycetidae</taxon>
        <taxon>Agaricales</taxon>
        <taxon>Pleurotineae</taxon>
        <taxon>Pleurotaceae</taxon>
        <taxon>Hohenbuehelia</taxon>
    </lineage>
</organism>
<keyword evidence="1" id="KW-1133">Transmembrane helix</keyword>
<feature type="transmembrane region" description="Helical" evidence="1">
    <location>
        <begin position="18"/>
        <end position="40"/>
    </location>
</feature>
<comment type="caution">
    <text evidence="2">The sequence shown here is derived from an EMBL/GenBank/DDBJ whole genome shotgun (WGS) entry which is preliminary data.</text>
</comment>
<proteinExistence type="predicted"/>
<dbReference type="EMBL" id="JASNQZ010000004">
    <property type="protein sequence ID" value="KAL0958296.1"/>
    <property type="molecule type" value="Genomic_DNA"/>
</dbReference>
<accession>A0ABR3JRV5</accession>
<protein>
    <submittedName>
        <fullName evidence="2">Uncharacterized protein</fullName>
    </submittedName>
</protein>
<evidence type="ECO:0000256" key="1">
    <source>
        <dbReference type="SAM" id="Phobius"/>
    </source>
</evidence>